<keyword evidence="3" id="KW-0862">Zinc</keyword>
<keyword evidence="1" id="KW-0479">Metal-binding</keyword>
<feature type="compositionally biased region" description="Basic and acidic residues" evidence="5">
    <location>
        <begin position="814"/>
        <end position="828"/>
    </location>
</feature>
<dbReference type="Proteomes" id="UP000813463">
    <property type="component" value="Chromosome 6"/>
</dbReference>
<protein>
    <submittedName>
        <fullName evidence="8">Protein FAR1-RELATED SEQUENCE 5-like</fullName>
    </submittedName>
</protein>
<evidence type="ECO:0000256" key="1">
    <source>
        <dbReference type="ARBA" id="ARBA00022723"/>
    </source>
</evidence>
<evidence type="ECO:0000256" key="2">
    <source>
        <dbReference type="ARBA" id="ARBA00022771"/>
    </source>
</evidence>
<dbReference type="Pfam" id="PF10551">
    <property type="entry name" value="MULE"/>
    <property type="match status" value="1"/>
</dbReference>
<reference evidence="8" key="2">
    <citation type="submission" date="2025-08" db="UniProtKB">
        <authorList>
            <consortium name="RefSeq"/>
        </authorList>
    </citation>
    <scope>IDENTIFICATION</scope>
    <source>
        <tissue evidence="8">Leaf</tissue>
    </source>
</reference>
<keyword evidence="2 4" id="KW-0863">Zinc-finger</keyword>
<organism evidence="7 8">
    <name type="scientific">Spinacia oleracea</name>
    <name type="common">Spinach</name>
    <dbReference type="NCBI Taxonomy" id="3562"/>
    <lineage>
        <taxon>Eukaryota</taxon>
        <taxon>Viridiplantae</taxon>
        <taxon>Streptophyta</taxon>
        <taxon>Embryophyta</taxon>
        <taxon>Tracheophyta</taxon>
        <taxon>Spermatophyta</taxon>
        <taxon>Magnoliopsida</taxon>
        <taxon>eudicotyledons</taxon>
        <taxon>Gunneridae</taxon>
        <taxon>Pentapetalae</taxon>
        <taxon>Caryophyllales</taxon>
        <taxon>Chenopodiaceae</taxon>
        <taxon>Chenopodioideae</taxon>
        <taxon>Anserineae</taxon>
        <taxon>Spinacia</taxon>
    </lineage>
</organism>
<feature type="region of interest" description="Disordered" evidence="5">
    <location>
        <begin position="99"/>
        <end position="134"/>
    </location>
</feature>
<dbReference type="InterPro" id="IPR006564">
    <property type="entry name" value="Znf_PMZ"/>
</dbReference>
<evidence type="ECO:0000256" key="5">
    <source>
        <dbReference type="SAM" id="MobiDB-lite"/>
    </source>
</evidence>
<dbReference type="SMART" id="SM00575">
    <property type="entry name" value="ZnF_PMZ"/>
    <property type="match status" value="1"/>
</dbReference>
<evidence type="ECO:0000256" key="4">
    <source>
        <dbReference type="PROSITE-ProRule" id="PRU00325"/>
    </source>
</evidence>
<name>A0ABM3QY65_SPIOL</name>
<feature type="domain" description="SWIM-type" evidence="6">
    <location>
        <begin position="652"/>
        <end position="688"/>
    </location>
</feature>
<evidence type="ECO:0000259" key="6">
    <source>
        <dbReference type="PROSITE" id="PS50966"/>
    </source>
</evidence>
<reference evidence="7" key="1">
    <citation type="journal article" date="2021" name="Nat. Commun.">
        <title>Genomic analyses provide insights into spinach domestication and the genetic basis of agronomic traits.</title>
        <authorList>
            <person name="Cai X."/>
            <person name="Sun X."/>
            <person name="Xu C."/>
            <person name="Sun H."/>
            <person name="Wang X."/>
            <person name="Ge C."/>
            <person name="Zhang Z."/>
            <person name="Wang Q."/>
            <person name="Fei Z."/>
            <person name="Jiao C."/>
            <person name="Wang Q."/>
        </authorList>
    </citation>
    <scope>NUCLEOTIDE SEQUENCE [LARGE SCALE GENOMIC DNA]</scope>
    <source>
        <strain evidence="7">cv. Varoflay</strain>
    </source>
</reference>
<dbReference type="PROSITE" id="PS50966">
    <property type="entry name" value="ZF_SWIM"/>
    <property type="match status" value="1"/>
</dbReference>
<evidence type="ECO:0000256" key="3">
    <source>
        <dbReference type="ARBA" id="ARBA00022833"/>
    </source>
</evidence>
<evidence type="ECO:0000313" key="7">
    <source>
        <dbReference type="Proteomes" id="UP000813463"/>
    </source>
</evidence>
<keyword evidence="7" id="KW-1185">Reference proteome</keyword>
<proteinExistence type="predicted"/>
<dbReference type="InterPro" id="IPR007527">
    <property type="entry name" value="Znf_SWIM"/>
</dbReference>
<sequence length="956" mass="109943">MKTDSHISRKDVNIDLNEVLDDMAELRLRGETSNQAVHDNALENQFNDDNVTTNFNIDLNECVEETIELSSSDVVEKGEELRTYDVVEEAEVDEEAIELSSNDVVEQGEEAQEDEVAHEDEEAQEDEEPSVNHVDKIPTVGMSFTSGNEFADYCHKYAYNKGFEFSVRSSSLIHEYREEGVNKKGVGDKEPMYHMMRRIRFICNKGAPKRGERTKVTGCKVFVDARLENDMMVIKHCDLSHNHDLYPDHTRLMANYRCINEQSFQKMVLNDAAGISLNKSFNSLVIGSGGHENVSYNHRDLRNAVNLERRRTIFGGDAAAVEAHFKKMHEFNKDFYSAIQTDEEGKLLNVFWADARCRAQYKDFGDIITFDTTFLCNRYKMPFAPFIGCNHHGSSIVLGVALITYEDAESFVWVFEQWLQCMGKPPMGIITDQCKAIGKAVQTAFPGVPHRLCVWHIMQNASRNLGKYSSWKEIDKDFQVVVHDILTIEEFDDAWKSMVTKFGLQNDKWINETYRIRASWAPGYWRSSFWAGMSSSQRSEGMNRFFKTYVGLNTCLIQFMKQFEAALRGKVEEEKKLHLDSQNKPYTYNNTLIAEVVFCKAYTNTNFKEVRGEVMGLTHTNIVSTGRDGTKILYDAVEKIPIPVHKAKQKTFQVTIDKEMGEFTCSCMLFEFRGILCRHIIRAIHCEDVNSIPDKYILTRWRKNVVRDYESIKVEYYDPNDSTQVKNSREVAKRNNYISTLALHNSETLSIFMEATEKMRESLEDTIGIKRTDGDDFMDWWDPSSKRVFGRRRIRPKENNKQHLERSAVPVEGASKDPIDQGRKGRAQEKRKKHPAEKKTRKRRKNVVHDTDEDMDEENDEALPNGEQGHVDAGRSAGVTDSYYGGYQYYGGNFINPGYNPNFFAPSSSNYRPNIYLNQQPLGRSYPNFSVRNPQQLSQSYMSQGSNQYSAMRPGF</sequence>
<accession>A0ABM3QY65</accession>
<dbReference type="PANTHER" id="PTHR47718">
    <property type="entry name" value="OS01G0519700 PROTEIN"/>
    <property type="match status" value="1"/>
</dbReference>
<dbReference type="Pfam" id="PF04434">
    <property type="entry name" value="SWIM"/>
    <property type="match status" value="1"/>
</dbReference>
<feature type="compositionally biased region" description="Acidic residues" evidence="5">
    <location>
        <begin position="851"/>
        <end position="861"/>
    </location>
</feature>
<evidence type="ECO:0000313" key="8">
    <source>
        <dbReference type="RefSeq" id="XP_056688295.1"/>
    </source>
</evidence>
<dbReference type="GeneID" id="130463244"/>
<feature type="compositionally biased region" description="Basic and acidic residues" evidence="5">
    <location>
        <begin position="796"/>
        <end position="806"/>
    </location>
</feature>
<gene>
    <name evidence="8" type="primary">LOC130463244</name>
</gene>
<feature type="compositionally biased region" description="Basic residues" evidence="5">
    <location>
        <begin position="829"/>
        <end position="846"/>
    </location>
</feature>
<dbReference type="RefSeq" id="XP_056688295.1">
    <property type="nucleotide sequence ID" value="XM_056832317.1"/>
</dbReference>
<feature type="region of interest" description="Disordered" evidence="5">
    <location>
        <begin position="791"/>
        <end position="874"/>
    </location>
</feature>
<dbReference type="InterPro" id="IPR018289">
    <property type="entry name" value="MULE_transposase_dom"/>
</dbReference>
<feature type="compositionally biased region" description="Acidic residues" evidence="5">
    <location>
        <begin position="106"/>
        <end position="129"/>
    </location>
</feature>
<dbReference type="PANTHER" id="PTHR47718:SF13">
    <property type="entry name" value="OS09G0290500 PROTEIN"/>
    <property type="match status" value="1"/>
</dbReference>